<accession>A0A1W1I6S4</accession>
<protein>
    <recommendedName>
        <fullName evidence="4">Lipoprotein</fullName>
    </recommendedName>
</protein>
<dbReference type="STRING" id="1325564.NSJP_2545"/>
<dbReference type="OrthoDB" id="4762636at2"/>
<organism evidence="2 3">
    <name type="scientific">Nitrospira japonica</name>
    <dbReference type="NCBI Taxonomy" id="1325564"/>
    <lineage>
        <taxon>Bacteria</taxon>
        <taxon>Pseudomonadati</taxon>
        <taxon>Nitrospirota</taxon>
        <taxon>Nitrospiria</taxon>
        <taxon>Nitrospirales</taxon>
        <taxon>Nitrospiraceae</taxon>
        <taxon>Nitrospira</taxon>
    </lineage>
</organism>
<evidence type="ECO:0000313" key="2">
    <source>
        <dbReference type="EMBL" id="SLM48712.1"/>
    </source>
</evidence>
<dbReference type="EMBL" id="LT828648">
    <property type="protein sequence ID" value="SLM48712.1"/>
    <property type="molecule type" value="Genomic_DNA"/>
</dbReference>
<dbReference type="AlphaFoldDB" id="A0A1W1I6S4"/>
<evidence type="ECO:0000313" key="3">
    <source>
        <dbReference type="Proteomes" id="UP000192042"/>
    </source>
</evidence>
<keyword evidence="1" id="KW-0732">Signal</keyword>
<sequence length="155" mass="16795">MAIWKPRRWASALVYSVALAAMDSTIHAAPPTIDPCTFVTPAEVEQVIGKLKGAPTSETLGDGVRCSYNFADENNELEIWASGGAWSKLLHKDAKQPVMVKGLGDEAFMDRGKNDPEAVDLYIKKGAILIVLMTRKGPGDEEKLKTLGKKAVGRL</sequence>
<keyword evidence="3" id="KW-1185">Reference proteome</keyword>
<reference evidence="2 3" key="1">
    <citation type="submission" date="2017-03" db="EMBL/GenBank/DDBJ databases">
        <authorList>
            <person name="Afonso C.L."/>
            <person name="Miller P.J."/>
            <person name="Scott M.A."/>
            <person name="Spackman E."/>
            <person name="Goraichik I."/>
            <person name="Dimitrov K.M."/>
            <person name="Suarez D.L."/>
            <person name="Swayne D.E."/>
        </authorList>
    </citation>
    <scope>NUCLEOTIDE SEQUENCE [LARGE SCALE GENOMIC DNA]</scope>
    <source>
        <strain evidence="2">Genome sequencing of Nitrospira japonica strain NJ11</strain>
    </source>
</reference>
<dbReference type="KEGG" id="nja:NSJP_2545"/>
<feature type="signal peptide" evidence="1">
    <location>
        <begin position="1"/>
        <end position="28"/>
    </location>
</feature>
<feature type="chain" id="PRO_5013117015" description="Lipoprotein" evidence="1">
    <location>
        <begin position="29"/>
        <end position="155"/>
    </location>
</feature>
<gene>
    <name evidence="2" type="ORF">NSJP_2545</name>
</gene>
<dbReference type="RefSeq" id="WP_080887052.1">
    <property type="nucleotide sequence ID" value="NZ_LT828648.1"/>
</dbReference>
<proteinExistence type="predicted"/>
<dbReference type="Proteomes" id="UP000192042">
    <property type="component" value="Chromosome I"/>
</dbReference>
<name>A0A1W1I6S4_9BACT</name>
<evidence type="ECO:0008006" key="4">
    <source>
        <dbReference type="Google" id="ProtNLM"/>
    </source>
</evidence>
<evidence type="ECO:0000256" key="1">
    <source>
        <dbReference type="SAM" id="SignalP"/>
    </source>
</evidence>